<keyword evidence="1" id="KW-1133">Transmembrane helix</keyword>
<evidence type="ECO:0000256" key="1">
    <source>
        <dbReference type="SAM" id="Phobius"/>
    </source>
</evidence>
<sequence length="180" mass="20634">MMVRWIPFFMNVTALMIWLKLQSRRLSQLSLWQLITVISAVSYVMVVGYLTLAPTSNAFVTDQQVAPMMIDKAPVNLIPFWSTSADFYQNVLMMIPMGVYLALLLPNFKFKDMMLTGTLIGIGIESMQFVLDQAINLLRWVDINDILTNAVGVMLGWLLMKGLAHTRIDHIIRKFRVDLY</sequence>
<evidence type="ECO:0000313" key="4">
    <source>
        <dbReference type="Proteomes" id="UP000051977"/>
    </source>
</evidence>
<dbReference type="InterPro" id="IPR053150">
    <property type="entry name" value="Teicoplanin_resist-assoc"/>
</dbReference>
<dbReference type="RefSeq" id="WP_225427244.1">
    <property type="nucleotide sequence ID" value="NZ_AZEI01000076.1"/>
</dbReference>
<evidence type="ECO:0000259" key="2">
    <source>
        <dbReference type="Pfam" id="PF04892"/>
    </source>
</evidence>
<keyword evidence="1" id="KW-0812">Transmembrane</keyword>
<feature type="transmembrane region" description="Helical" evidence="1">
    <location>
        <begin position="87"/>
        <end position="106"/>
    </location>
</feature>
<dbReference type="PANTHER" id="PTHR36834">
    <property type="entry name" value="MEMBRANE PROTEIN-RELATED"/>
    <property type="match status" value="1"/>
</dbReference>
<keyword evidence="1" id="KW-0472">Membrane</keyword>
<dbReference type="InterPro" id="IPR006976">
    <property type="entry name" value="VanZ-like"/>
</dbReference>
<comment type="caution">
    <text evidence="3">The sequence shown here is derived from an EMBL/GenBank/DDBJ whole genome shotgun (WGS) entry which is preliminary data.</text>
</comment>
<keyword evidence="4" id="KW-1185">Reference proteome</keyword>
<accession>A0ABR5PCB3</accession>
<protein>
    <submittedName>
        <fullName evidence="3">VanZ-like protein</fullName>
    </submittedName>
</protein>
<feature type="domain" description="VanZ-like" evidence="2">
    <location>
        <begin position="41"/>
        <end position="161"/>
    </location>
</feature>
<reference evidence="3 4" key="1">
    <citation type="journal article" date="2015" name="Genome Announc.">
        <title>Expanding the biotechnology potential of lactobacilli through comparative genomics of 213 strains and associated genera.</title>
        <authorList>
            <person name="Sun Z."/>
            <person name="Harris H.M."/>
            <person name="McCann A."/>
            <person name="Guo C."/>
            <person name="Argimon S."/>
            <person name="Zhang W."/>
            <person name="Yang X."/>
            <person name="Jeffery I.B."/>
            <person name="Cooney J.C."/>
            <person name="Kagawa T.F."/>
            <person name="Liu W."/>
            <person name="Song Y."/>
            <person name="Salvetti E."/>
            <person name="Wrobel A."/>
            <person name="Rasinkangas P."/>
            <person name="Parkhill J."/>
            <person name="Rea M.C."/>
            <person name="O'Sullivan O."/>
            <person name="Ritari J."/>
            <person name="Douillard F.P."/>
            <person name="Paul Ross R."/>
            <person name="Yang R."/>
            <person name="Briner A.E."/>
            <person name="Felis G.E."/>
            <person name="de Vos W.M."/>
            <person name="Barrangou R."/>
            <person name="Klaenhammer T.R."/>
            <person name="Caufield P.W."/>
            <person name="Cui Y."/>
            <person name="Zhang H."/>
            <person name="O'Toole P.W."/>
        </authorList>
    </citation>
    <scope>NUCLEOTIDE SEQUENCE [LARGE SCALE GENOMIC DNA]</scope>
    <source>
        <strain evidence="3 4">DSM 19907</strain>
    </source>
</reference>
<gene>
    <name evidence="3" type="ORF">FD12_GL000610</name>
</gene>
<dbReference type="Proteomes" id="UP000051977">
    <property type="component" value="Unassembled WGS sequence"/>
</dbReference>
<dbReference type="EMBL" id="AZEI01000076">
    <property type="protein sequence ID" value="KRL16135.1"/>
    <property type="molecule type" value="Genomic_DNA"/>
</dbReference>
<organism evidence="3 4">
    <name type="scientific">Lentilactobacillus rapi DSM 19907 = JCM 15042</name>
    <dbReference type="NCBI Taxonomy" id="1423795"/>
    <lineage>
        <taxon>Bacteria</taxon>
        <taxon>Bacillati</taxon>
        <taxon>Bacillota</taxon>
        <taxon>Bacilli</taxon>
        <taxon>Lactobacillales</taxon>
        <taxon>Lactobacillaceae</taxon>
        <taxon>Lentilactobacillus</taxon>
    </lineage>
</organism>
<dbReference type="Pfam" id="PF04892">
    <property type="entry name" value="VanZ"/>
    <property type="match status" value="1"/>
</dbReference>
<name>A0ABR5PCB3_9LACO</name>
<evidence type="ECO:0000313" key="3">
    <source>
        <dbReference type="EMBL" id="KRL16135.1"/>
    </source>
</evidence>
<dbReference type="PANTHER" id="PTHR36834:SF1">
    <property type="entry name" value="INTEGRAL MEMBRANE PROTEIN"/>
    <property type="match status" value="1"/>
</dbReference>
<feature type="transmembrane region" description="Helical" evidence="1">
    <location>
        <begin position="29"/>
        <end position="52"/>
    </location>
</feature>
<proteinExistence type="predicted"/>